<keyword evidence="2" id="KW-0812">Transmembrane</keyword>
<dbReference type="InterPro" id="IPR007129">
    <property type="entry name" value="Ubiqinol_cyt_c_chaperone_CPB3"/>
</dbReference>
<dbReference type="InterPro" id="IPR021150">
    <property type="entry name" value="Ubiq_cyt_c_chap"/>
</dbReference>
<accession>A0A4P9Z0Y8</accession>
<reference evidence="6" key="1">
    <citation type="journal article" date="2018" name="Nat. Microbiol.">
        <title>Leveraging single-cell genomics to expand the fungal tree of life.</title>
        <authorList>
            <person name="Ahrendt S.R."/>
            <person name="Quandt C.A."/>
            <person name="Ciobanu D."/>
            <person name="Clum A."/>
            <person name="Salamov A."/>
            <person name="Andreopoulos B."/>
            <person name="Cheng J.F."/>
            <person name="Woyke T."/>
            <person name="Pelin A."/>
            <person name="Henrissat B."/>
            <person name="Reynolds N.K."/>
            <person name="Benny G.L."/>
            <person name="Smith M.E."/>
            <person name="James T.Y."/>
            <person name="Grigoriev I.V."/>
        </authorList>
    </citation>
    <scope>NUCLEOTIDE SEQUENCE [LARGE SCALE GENOMIC DNA]</scope>
    <source>
        <strain evidence="6">Benny S71-1</strain>
    </source>
</reference>
<evidence type="ECO:0000313" key="6">
    <source>
        <dbReference type="Proteomes" id="UP000278143"/>
    </source>
</evidence>
<evidence type="ECO:0000256" key="2">
    <source>
        <dbReference type="SAM" id="Phobius"/>
    </source>
</evidence>
<feature type="signal peptide" evidence="3">
    <location>
        <begin position="1"/>
        <end position="18"/>
    </location>
</feature>
<gene>
    <name evidence="5" type="ORF">SYNPS1DRAFT_28894</name>
</gene>
<evidence type="ECO:0000256" key="3">
    <source>
        <dbReference type="SAM" id="SignalP"/>
    </source>
</evidence>
<organism evidence="5 6">
    <name type="scientific">Syncephalis pseudoplumigaleata</name>
    <dbReference type="NCBI Taxonomy" id="1712513"/>
    <lineage>
        <taxon>Eukaryota</taxon>
        <taxon>Fungi</taxon>
        <taxon>Fungi incertae sedis</taxon>
        <taxon>Zoopagomycota</taxon>
        <taxon>Zoopagomycotina</taxon>
        <taxon>Zoopagomycetes</taxon>
        <taxon>Zoopagales</taxon>
        <taxon>Piptocephalidaceae</taxon>
        <taxon>Syncephalis</taxon>
    </lineage>
</organism>
<evidence type="ECO:0000256" key="1">
    <source>
        <dbReference type="ARBA" id="ARBA00006407"/>
    </source>
</evidence>
<keyword evidence="2" id="KW-0472">Membrane</keyword>
<dbReference type="PANTHER" id="PTHR12184">
    <property type="entry name" value="UBIQUINOL-CYTOCHROME C REDUCTASE COMPLEX ASSEMBLY FACTOR 1 FAMILY MEMBER"/>
    <property type="match status" value="1"/>
</dbReference>
<dbReference type="OrthoDB" id="10253878at2759"/>
<proteinExistence type="inferred from homology"/>
<dbReference type="Pfam" id="PF03981">
    <property type="entry name" value="Ubiq_cyt_C_chap"/>
    <property type="match status" value="1"/>
</dbReference>
<feature type="transmembrane region" description="Helical" evidence="2">
    <location>
        <begin position="59"/>
        <end position="86"/>
    </location>
</feature>
<feature type="transmembrane region" description="Helical" evidence="2">
    <location>
        <begin position="145"/>
        <end position="169"/>
    </location>
</feature>
<dbReference type="AlphaFoldDB" id="A0A4P9Z0Y8"/>
<feature type="transmembrane region" description="Helical" evidence="2">
    <location>
        <begin position="29"/>
        <end position="47"/>
    </location>
</feature>
<dbReference type="GO" id="GO:0034551">
    <property type="term" value="P:mitochondrial respiratory chain complex III assembly"/>
    <property type="evidence" value="ECO:0007669"/>
    <property type="project" value="TreeGrafter"/>
</dbReference>
<dbReference type="PANTHER" id="PTHR12184:SF1">
    <property type="entry name" value="UBIQUINOL-CYTOCHROME-C REDUCTASE COMPLEX ASSEMBLY FACTOR 1"/>
    <property type="match status" value="1"/>
</dbReference>
<keyword evidence="3" id="KW-0732">Signal</keyword>
<feature type="chain" id="PRO_5020482128" evidence="3">
    <location>
        <begin position="19"/>
        <end position="430"/>
    </location>
</feature>
<keyword evidence="6" id="KW-1185">Reference proteome</keyword>
<evidence type="ECO:0000313" key="5">
    <source>
        <dbReference type="EMBL" id="RKP25371.1"/>
    </source>
</evidence>
<name>A0A4P9Z0Y8_9FUNG</name>
<feature type="transmembrane region" description="Helical" evidence="2">
    <location>
        <begin position="106"/>
        <end position="125"/>
    </location>
</feature>
<evidence type="ECO:0000259" key="4">
    <source>
        <dbReference type="Pfam" id="PF03981"/>
    </source>
</evidence>
<comment type="similarity">
    <text evidence="1">Belongs to the CBP3 family.</text>
</comment>
<sequence>MSLLGLVMFCFIAVPFVGLDGPACRATCWSLAMGVVLSAISANVVLFERAYIACRRPRWLLVAGLLLALVPGLAYMAVVCSAARATYDEEYGCYLDYPAYLPYARAFADIPQNITFGAVFCMVIYRNYRRHREQLWKELARDGIVTMLAVAVSNVTCFIIAEINFLGGYSNLVYITDCQALAAPCPDHGKLNSAAASIRVPHANPGLPDLQSAVAARWADSSSPLGTAMPLNPPKESLTWKERVALAMARLLGYNRPSSLAIRASRDLYAACVLAANDKAFYVHACGLPDNFNTWFAITHMHVWMLMVRLRPEKHGKAYAQELVNRFFEDIEDRIRAHGIDQSSIISKMVRERLDAFRGGVLAYDEGMCKSDAVLAAAVWRNVPNLSPLNKELAFIVRHMRRQLAAFDRWSSDRLLYGQVKFLKPAATLE</sequence>
<dbReference type="GO" id="GO:0005739">
    <property type="term" value="C:mitochondrion"/>
    <property type="evidence" value="ECO:0007669"/>
    <property type="project" value="TreeGrafter"/>
</dbReference>
<protein>
    <submittedName>
        <fullName evidence="5">Ubiquinol-cytochrome C chaperone-domain-containing protein</fullName>
    </submittedName>
</protein>
<dbReference type="EMBL" id="KZ989773">
    <property type="protein sequence ID" value="RKP25371.1"/>
    <property type="molecule type" value="Genomic_DNA"/>
</dbReference>
<dbReference type="Proteomes" id="UP000278143">
    <property type="component" value="Unassembled WGS sequence"/>
</dbReference>
<keyword evidence="2" id="KW-1133">Transmembrane helix</keyword>
<feature type="domain" description="Ubiquinol-cytochrome c chaperone" evidence="4">
    <location>
        <begin position="285"/>
        <end position="422"/>
    </location>
</feature>